<keyword evidence="2" id="KW-1185">Reference proteome</keyword>
<sequence>MAKGRSFVTFEGEGGSGGKLPSGAGYKEVLRKGLFALSKAFEGFGLSGGDY</sequence>
<evidence type="ECO:0000313" key="1">
    <source>
        <dbReference type="EMBL" id="KAL2059706.1"/>
    </source>
</evidence>
<dbReference type="Proteomes" id="UP001595075">
    <property type="component" value="Unassembled WGS sequence"/>
</dbReference>
<proteinExistence type="predicted"/>
<dbReference type="EMBL" id="JAZHXI010000043">
    <property type="protein sequence ID" value="KAL2059706.1"/>
    <property type="molecule type" value="Genomic_DNA"/>
</dbReference>
<gene>
    <name evidence="1" type="ORF">VTL71DRAFT_12257</name>
</gene>
<protein>
    <submittedName>
        <fullName evidence="1">Uncharacterized protein</fullName>
    </submittedName>
</protein>
<accession>A0ABR4BR09</accession>
<reference evidence="1 2" key="1">
    <citation type="journal article" date="2024" name="Commun. Biol.">
        <title>Comparative genomic analysis of thermophilic fungi reveals convergent evolutionary adaptations and gene losses.</title>
        <authorList>
            <person name="Steindorff A.S."/>
            <person name="Aguilar-Pontes M.V."/>
            <person name="Robinson A.J."/>
            <person name="Andreopoulos B."/>
            <person name="LaButti K."/>
            <person name="Kuo A."/>
            <person name="Mondo S."/>
            <person name="Riley R."/>
            <person name="Otillar R."/>
            <person name="Haridas S."/>
            <person name="Lipzen A."/>
            <person name="Grimwood J."/>
            <person name="Schmutz J."/>
            <person name="Clum A."/>
            <person name="Reid I.D."/>
            <person name="Moisan M.C."/>
            <person name="Butler G."/>
            <person name="Nguyen T.T.M."/>
            <person name="Dewar K."/>
            <person name="Conant G."/>
            <person name="Drula E."/>
            <person name="Henrissat B."/>
            <person name="Hansel C."/>
            <person name="Singer S."/>
            <person name="Hutchinson M.I."/>
            <person name="de Vries R.P."/>
            <person name="Natvig D.O."/>
            <person name="Powell A.J."/>
            <person name="Tsang A."/>
            <person name="Grigoriev I.V."/>
        </authorList>
    </citation>
    <scope>NUCLEOTIDE SEQUENCE [LARGE SCALE GENOMIC DNA]</scope>
    <source>
        <strain evidence="1 2">CBS 494.80</strain>
    </source>
</reference>
<name>A0ABR4BR09_9HELO</name>
<organism evidence="1 2">
    <name type="scientific">Oculimacula yallundae</name>
    <dbReference type="NCBI Taxonomy" id="86028"/>
    <lineage>
        <taxon>Eukaryota</taxon>
        <taxon>Fungi</taxon>
        <taxon>Dikarya</taxon>
        <taxon>Ascomycota</taxon>
        <taxon>Pezizomycotina</taxon>
        <taxon>Leotiomycetes</taxon>
        <taxon>Helotiales</taxon>
        <taxon>Ploettnerulaceae</taxon>
        <taxon>Oculimacula</taxon>
    </lineage>
</organism>
<comment type="caution">
    <text evidence="1">The sequence shown here is derived from an EMBL/GenBank/DDBJ whole genome shotgun (WGS) entry which is preliminary data.</text>
</comment>
<evidence type="ECO:0000313" key="2">
    <source>
        <dbReference type="Proteomes" id="UP001595075"/>
    </source>
</evidence>